<feature type="transmembrane region" description="Helical" evidence="4">
    <location>
        <begin position="46"/>
        <end position="65"/>
    </location>
</feature>
<keyword evidence="1 4" id="KW-0812">Transmembrane</keyword>
<dbReference type="AlphaFoldDB" id="A0A9X2X9S2"/>
<dbReference type="PROSITE" id="PS50850">
    <property type="entry name" value="MFS"/>
    <property type="match status" value="1"/>
</dbReference>
<accession>A0A9X2X9S2</accession>
<feature type="transmembrane region" description="Helical" evidence="4">
    <location>
        <begin position="102"/>
        <end position="126"/>
    </location>
</feature>
<dbReference type="PANTHER" id="PTHR11360">
    <property type="entry name" value="MONOCARBOXYLATE TRANSPORTER"/>
    <property type="match status" value="1"/>
</dbReference>
<feature type="transmembrane region" description="Helical" evidence="4">
    <location>
        <begin position="379"/>
        <end position="400"/>
    </location>
</feature>
<evidence type="ECO:0000256" key="1">
    <source>
        <dbReference type="ARBA" id="ARBA00022692"/>
    </source>
</evidence>
<dbReference type="Gene3D" id="1.20.1250.20">
    <property type="entry name" value="MFS general substrate transporter like domains"/>
    <property type="match status" value="2"/>
</dbReference>
<dbReference type="Proteomes" id="UP001149009">
    <property type="component" value="Unassembled WGS sequence"/>
</dbReference>
<reference evidence="6" key="1">
    <citation type="submission" date="2022-08" db="EMBL/GenBank/DDBJ databases">
        <title>Chelativorans sichuanense sp. nov., a paraffin oil-degrading bacterium isolated from a mixture of oil-based drill cuttings and paddy soil.</title>
        <authorList>
            <person name="Yu J."/>
            <person name="Liu H."/>
            <person name="Chen Q."/>
        </authorList>
    </citation>
    <scope>NUCLEOTIDE SEQUENCE</scope>
    <source>
        <strain evidence="6">SCAU 2101</strain>
    </source>
</reference>
<evidence type="ECO:0000313" key="6">
    <source>
        <dbReference type="EMBL" id="MCT8990766.1"/>
    </source>
</evidence>
<feature type="transmembrane region" description="Helical" evidence="4">
    <location>
        <begin position="9"/>
        <end position="34"/>
    </location>
</feature>
<dbReference type="InterPro" id="IPR036259">
    <property type="entry name" value="MFS_trans_sf"/>
</dbReference>
<evidence type="ECO:0000259" key="5">
    <source>
        <dbReference type="PROSITE" id="PS50850"/>
    </source>
</evidence>
<feature type="transmembrane region" description="Helical" evidence="4">
    <location>
        <begin position="315"/>
        <end position="342"/>
    </location>
</feature>
<feature type="transmembrane region" description="Helical" evidence="4">
    <location>
        <begin position="77"/>
        <end position="96"/>
    </location>
</feature>
<dbReference type="InterPro" id="IPR050327">
    <property type="entry name" value="Proton-linked_MCT"/>
</dbReference>
<proteinExistence type="predicted"/>
<dbReference type="InterPro" id="IPR011701">
    <property type="entry name" value="MFS"/>
</dbReference>
<dbReference type="PANTHER" id="PTHR11360:SF284">
    <property type="entry name" value="EG:103B4.3 PROTEIN-RELATED"/>
    <property type="match status" value="1"/>
</dbReference>
<dbReference type="GO" id="GO:0022857">
    <property type="term" value="F:transmembrane transporter activity"/>
    <property type="evidence" value="ECO:0007669"/>
    <property type="project" value="InterPro"/>
</dbReference>
<feature type="transmembrane region" description="Helical" evidence="4">
    <location>
        <begin position="165"/>
        <end position="187"/>
    </location>
</feature>
<organism evidence="6 7">
    <name type="scientific">Chelativorans petroleitrophicus</name>
    <dbReference type="NCBI Taxonomy" id="2975484"/>
    <lineage>
        <taxon>Bacteria</taxon>
        <taxon>Pseudomonadati</taxon>
        <taxon>Pseudomonadota</taxon>
        <taxon>Alphaproteobacteria</taxon>
        <taxon>Hyphomicrobiales</taxon>
        <taxon>Phyllobacteriaceae</taxon>
        <taxon>Chelativorans</taxon>
    </lineage>
</organism>
<dbReference type="InterPro" id="IPR020846">
    <property type="entry name" value="MFS_dom"/>
</dbReference>
<name>A0A9X2X9S2_9HYPH</name>
<feature type="transmembrane region" description="Helical" evidence="4">
    <location>
        <begin position="354"/>
        <end position="373"/>
    </location>
</feature>
<keyword evidence="7" id="KW-1185">Reference proteome</keyword>
<evidence type="ECO:0000313" key="7">
    <source>
        <dbReference type="Proteomes" id="UP001149009"/>
    </source>
</evidence>
<feature type="transmembrane region" description="Helical" evidence="4">
    <location>
        <begin position="288"/>
        <end position="309"/>
    </location>
</feature>
<gene>
    <name evidence="6" type="ORF">NYR54_10750</name>
</gene>
<protein>
    <submittedName>
        <fullName evidence="6">MFS transporter</fullName>
    </submittedName>
</protein>
<dbReference type="Pfam" id="PF07690">
    <property type="entry name" value="MFS_1"/>
    <property type="match status" value="1"/>
</dbReference>
<feature type="transmembrane region" description="Helical" evidence="4">
    <location>
        <begin position="224"/>
        <end position="245"/>
    </location>
</feature>
<keyword evidence="2 4" id="KW-1133">Transmembrane helix</keyword>
<evidence type="ECO:0000256" key="2">
    <source>
        <dbReference type="ARBA" id="ARBA00022989"/>
    </source>
</evidence>
<feature type="transmembrane region" description="Helical" evidence="4">
    <location>
        <begin position="138"/>
        <end position="159"/>
    </location>
</feature>
<evidence type="ECO:0000256" key="3">
    <source>
        <dbReference type="ARBA" id="ARBA00023136"/>
    </source>
</evidence>
<keyword evidence="3 4" id="KW-0472">Membrane</keyword>
<dbReference type="EMBL" id="JAODNV010000011">
    <property type="protein sequence ID" value="MCT8990766.1"/>
    <property type="molecule type" value="Genomic_DNA"/>
</dbReference>
<sequence length="407" mass="42697">MSDSRRTSWALVTTTGVLTGLGHGFAAFAVSALLKPLAVDLNTGRGTVSTAIGLGRLISGLSAPIVGRITDLHGPRLIVIGGMLLSALGLFVLAFVRSELELYIAWSLLISAGVAAGFTVALDKLVVASVARRRGMALAVRFSISALVATLIVPVVSVMVEVVGWRQTCIAWAAITLLLIPIPAIWFRRAPVAECGTLELRDHVEANTLAAPFKVRSFLGNMNFWLVATALCAQASVTTGLSVHLLPLMTDYGLDPVFAGTLLGATILMTIPVRLLAGYIADRLDPRLLPSMLSGLLLLEGLAICSFPLAPGLPAMLVVACALGIAAGAPMVLVLVICNELFGQSRFGTVQGSLMMIQFPGTTLAPALAGYIYDFTGSYVAVIAGFGILLILGGSMLGFVRMPDQRR</sequence>
<dbReference type="SUPFAM" id="SSF103473">
    <property type="entry name" value="MFS general substrate transporter"/>
    <property type="match status" value="1"/>
</dbReference>
<comment type="caution">
    <text evidence="6">The sequence shown here is derived from an EMBL/GenBank/DDBJ whole genome shotgun (WGS) entry which is preliminary data.</text>
</comment>
<feature type="transmembrane region" description="Helical" evidence="4">
    <location>
        <begin position="257"/>
        <end position="276"/>
    </location>
</feature>
<feature type="domain" description="Major facilitator superfamily (MFS) profile" evidence="5">
    <location>
        <begin position="8"/>
        <end position="405"/>
    </location>
</feature>
<evidence type="ECO:0000256" key="4">
    <source>
        <dbReference type="SAM" id="Phobius"/>
    </source>
</evidence>
<dbReference type="RefSeq" id="WP_261515660.1">
    <property type="nucleotide sequence ID" value="NZ_JAODNV010000011.1"/>
</dbReference>